<feature type="domain" description="AAA+ ATPase" evidence="4">
    <location>
        <begin position="610"/>
        <end position="752"/>
    </location>
</feature>
<evidence type="ECO:0000259" key="4">
    <source>
        <dbReference type="SMART" id="SM00382"/>
    </source>
</evidence>
<dbReference type="Pfam" id="PF17866">
    <property type="entry name" value="AAA_lid_6"/>
    <property type="match status" value="1"/>
</dbReference>
<organism evidence="5 6">
    <name type="scientific">Podospora didyma</name>
    <dbReference type="NCBI Taxonomy" id="330526"/>
    <lineage>
        <taxon>Eukaryota</taxon>
        <taxon>Fungi</taxon>
        <taxon>Dikarya</taxon>
        <taxon>Ascomycota</taxon>
        <taxon>Pezizomycotina</taxon>
        <taxon>Sordariomycetes</taxon>
        <taxon>Sordariomycetidae</taxon>
        <taxon>Sordariales</taxon>
        <taxon>Podosporaceae</taxon>
        <taxon>Podospora</taxon>
    </lineage>
</organism>
<proteinExistence type="inferred from homology"/>
<evidence type="ECO:0000256" key="2">
    <source>
        <dbReference type="ARBA" id="ARBA00022741"/>
    </source>
</evidence>
<evidence type="ECO:0000313" key="5">
    <source>
        <dbReference type="EMBL" id="KAK3393966.1"/>
    </source>
</evidence>
<dbReference type="PANTHER" id="PTHR43392:SF2">
    <property type="entry name" value="AAA-TYPE ATPASE FAMILY PROTEIN _ ANKYRIN REPEAT FAMILY PROTEIN"/>
    <property type="match status" value="1"/>
</dbReference>
<dbReference type="InterPro" id="IPR027417">
    <property type="entry name" value="P-loop_NTPase"/>
</dbReference>
<dbReference type="EMBL" id="JAULSW010000001">
    <property type="protein sequence ID" value="KAK3393966.1"/>
    <property type="molecule type" value="Genomic_DNA"/>
</dbReference>
<keyword evidence="6" id="KW-1185">Reference proteome</keyword>
<dbReference type="GO" id="GO:0005524">
    <property type="term" value="F:ATP binding"/>
    <property type="evidence" value="ECO:0007669"/>
    <property type="project" value="UniProtKB-KW"/>
</dbReference>
<keyword evidence="3" id="KW-0067">ATP-binding</keyword>
<dbReference type="InterPro" id="IPR003959">
    <property type="entry name" value="ATPase_AAA_core"/>
</dbReference>
<comment type="caution">
    <text evidence="5">The sequence shown here is derived from an EMBL/GenBank/DDBJ whole genome shotgun (WGS) entry which is preliminary data.</text>
</comment>
<dbReference type="InterPro" id="IPR003593">
    <property type="entry name" value="AAA+_ATPase"/>
</dbReference>
<keyword evidence="5" id="KW-0378">Hydrolase</keyword>
<feature type="domain" description="AAA+ ATPase" evidence="4">
    <location>
        <begin position="322"/>
        <end position="470"/>
    </location>
</feature>
<dbReference type="FunFam" id="3.40.50.300:FF:000216">
    <property type="entry name" value="Type VII secretion ATPase EccA"/>
    <property type="match status" value="2"/>
</dbReference>
<dbReference type="InterPro" id="IPR050773">
    <property type="entry name" value="CbxX/CfxQ_RuBisCO_ESX"/>
</dbReference>
<dbReference type="CDD" id="cd00009">
    <property type="entry name" value="AAA"/>
    <property type="match status" value="1"/>
</dbReference>
<protein>
    <submittedName>
        <fullName evidence="5">P-loop containing nucleoside triphosphate hydrolase protein</fullName>
    </submittedName>
</protein>
<dbReference type="PRINTS" id="PR00819">
    <property type="entry name" value="CBXCFQXSUPER"/>
</dbReference>
<dbReference type="PANTHER" id="PTHR43392">
    <property type="entry name" value="AAA-TYPE ATPASE FAMILY PROTEIN / ANKYRIN REPEAT FAMILY PROTEIN"/>
    <property type="match status" value="1"/>
</dbReference>
<dbReference type="Proteomes" id="UP001285441">
    <property type="component" value="Unassembled WGS sequence"/>
</dbReference>
<feature type="non-terminal residue" evidence="5">
    <location>
        <position position="1"/>
    </location>
</feature>
<dbReference type="AlphaFoldDB" id="A0AAE0U7K7"/>
<dbReference type="SMART" id="SM00382">
    <property type="entry name" value="AAA"/>
    <property type="match status" value="2"/>
</dbReference>
<dbReference type="Gene3D" id="3.40.50.300">
    <property type="entry name" value="P-loop containing nucleotide triphosphate hydrolases"/>
    <property type="match status" value="3"/>
</dbReference>
<evidence type="ECO:0000256" key="3">
    <source>
        <dbReference type="ARBA" id="ARBA00022840"/>
    </source>
</evidence>
<dbReference type="SUPFAM" id="SSF52540">
    <property type="entry name" value="P-loop containing nucleoside triphosphate hydrolases"/>
    <property type="match status" value="3"/>
</dbReference>
<comment type="similarity">
    <text evidence="1">Belongs to the CbxX/CfxQ family.</text>
</comment>
<dbReference type="Gene3D" id="1.10.8.60">
    <property type="match status" value="2"/>
</dbReference>
<evidence type="ECO:0000256" key="1">
    <source>
        <dbReference type="ARBA" id="ARBA00010378"/>
    </source>
</evidence>
<keyword evidence="2" id="KW-0547">Nucleotide-binding</keyword>
<reference evidence="5" key="2">
    <citation type="submission" date="2023-06" db="EMBL/GenBank/DDBJ databases">
        <authorList>
            <consortium name="Lawrence Berkeley National Laboratory"/>
            <person name="Haridas S."/>
            <person name="Hensen N."/>
            <person name="Bonometti L."/>
            <person name="Westerberg I."/>
            <person name="Brannstrom I.O."/>
            <person name="Guillou S."/>
            <person name="Cros-Aarteil S."/>
            <person name="Calhoun S."/>
            <person name="Kuo A."/>
            <person name="Mondo S."/>
            <person name="Pangilinan J."/>
            <person name="Riley R."/>
            <person name="LaButti K."/>
            <person name="Andreopoulos B."/>
            <person name="Lipzen A."/>
            <person name="Chen C."/>
            <person name="Yanf M."/>
            <person name="Daum C."/>
            <person name="Ng V."/>
            <person name="Clum A."/>
            <person name="Steindorff A."/>
            <person name="Ohm R."/>
            <person name="Martin F."/>
            <person name="Silar P."/>
            <person name="Natvig D."/>
            <person name="Lalanne C."/>
            <person name="Gautier V."/>
            <person name="Ament-velasquez S.L."/>
            <person name="Kruys A."/>
            <person name="Hutchinson M.I."/>
            <person name="Powell A.J."/>
            <person name="Barry K."/>
            <person name="Miller A.N."/>
            <person name="Grigoriev I.V."/>
            <person name="Debuchy R."/>
            <person name="Gladieux P."/>
            <person name="Thoren M.H."/>
            <person name="Johannesson H."/>
        </authorList>
    </citation>
    <scope>NUCLEOTIDE SEQUENCE</scope>
    <source>
        <strain evidence="5">CBS 232.78</strain>
    </source>
</reference>
<name>A0AAE0U7K7_9PEZI</name>
<sequence length="859" mass="96325">SPAEQEWVRQKKELGDKNAALDRLMGMVGLEEVKLEFLKIKALIEAARDRKGRLRRDDLNLVLLGNAGTGKRTIARIYQDFLLECGVWPDLGDGAKPELISKTGYQLRGKKLTDTQPLSQFVVIDGIDVIEPYYMAQVLDAIDRKSTKLVTVLMGDVKASTKSLGARPHGRWLFRRRLELKDYDEEQLRVILLRLIRRNALKVEGGEDGPYPRVVAKRVARSRGSPGFGNVHDLMIAFEKVLDRQSLRLDKVRTKPQPEDVFLTMEDMIGPAPPDIRTESETWKELSSMIGLDDVKKAIGQLLDRAKENYRRETQLKEPLKTSLNRVFLGPPGTGKTTVAQLYGKLVGELGLLSTREVVMTTPGDYIGQYIGESEAKTSAILDSTVGKILIIDDAHMFFGGSRPGSGSHSSDIFRLGCIDTLISRIHNKPGDDRCVILLGYTAQMEEMFQKVNPGLRRRFPLEEAFRFEDYDDKQLHDILRHKMAKEEITASEPAMEVAAEVLRRARDRPNFGNGGDVENLLNQAKTRLRERHKKALLEGVKLDNEEEDTLSLTREDFDPEWDRGCHASQRIKSLFDGLIGFDSVVDKFKGYQTMAARMRARGRDPKTLIPFSYVFKGPPGTGKTHTARIVGQIFYDMGFLSTTEVVECSASNLIGKYCGHTAPKVVDLFERGLGKVVFIDEAYRLSPSGGGGHNKSFEEEAIGEIVDCMTKPQFYRKLVVVLAGYDHDMEDLMKVNAGLRSRFATDIVFPCMTPVRSRMHLLSLLENEDIEVWDAVEQTAEEKEVVLKLFHRLGKTPGWANARDVKTLAGQVTIRAYTKGGGAGDDNDDGTAEGGKLRISTKDLVVSMKEMLKQRLKC</sequence>
<reference evidence="5" key="1">
    <citation type="journal article" date="2023" name="Mol. Phylogenet. Evol.">
        <title>Genome-scale phylogeny and comparative genomics of the fungal order Sordariales.</title>
        <authorList>
            <person name="Hensen N."/>
            <person name="Bonometti L."/>
            <person name="Westerberg I."/>
            <person name="Brannstrom I.O."/>
            <person name="Guillou S."/>
            <person name="Cros-Aarteil S."/>
            <person name="Calhoun S."/>
            <person name="Haridas S."/>
            <person name="Kuo A."/>
            <person name="Mondo S."/>
            <person name="Pangilinan J."/>
            <person name="Riley R."/>
            <person name="LaButti K."/>
            <person name="Andreopoulos B."/>
            <person name="Lipzen A."/>
            <person name="Chen C."/>
            <person name="Yan M."/>
            <person name="Daum C."/>
            <person name="Ng V."/>
            <person name="Clum A."/>
            <person name="Steindorff A."/>
            <person name="Ohm R.A."/>
            <person name="Martin F."/>
            <person name="Silar P."/>
            <person name="Natvig D.O."/>
            <person name="Lalanne C."/>
            <person name="Gautier V."/>
            <person name="Ament-Velasquez S.L."/>
            <person name="Kruys A."/>
            <person name="Hutchinson M.I."/>
            <person name="Powell A.J."/>
            <person name="Barry K."/>
            <person name="Miller A.N."/>
            <person name="Grigoriev I.V."/>
            <person name="Debuchy R."/>
            <person name="Gladieux P."/>
            <person name="Hiltunen Thoren M."/>
            <person name="Johannesson H."/>
        </authorList>
    </citation>
    <scope>NUCLEOTIDE SEQUENCE</scope>
    <source>
        <strain evidence="5">CBS 232.78</strain>
    </source>
</reference>
<dbReference type="InterPro" id="IPR041627">
    <property type="entry name" value="AAA_lid_6"/>
</dbReference>
<dbReference type="Pfam" id="PF00004">
    <property type="entry name" value="AAA"/>
    <property type="match status" value="2"/>
</dbReference>
<accession>A0AAE0U7K7</accession>
<evidence type="ECO:0000313" key="6">
    <source>
        <dbReference type="Proteomes" id="UP001285441"/>
    </source>
</evidence>
<dbReference type="GO" id="GO:0016887">
    <property type="term" value="F:ATP hydrolysis activity"/>
    <property type="evidence" value="ECO:0007669"/>
    <property type="project" value="InterPro"/>
</dbReference>
<dbReference type="InterPro" id="IPR000641">
    <property type="entry name" value="CbxX/CfxQ"/>
</dbReference>
<gene>
    <name evidence="5" type="ORF">B0H63DRAFT_385904</name>
</gene>